<sequence>MARNKIKNMGDEWLMTTIENLQEQIAVQKNLDPTTLDMSEDNVVTGKILRAKYSFLYDEARHRHTRFSGFTNAISE</sequence>
<organism evidence="2 3">
    <name type="scientific">Lactobacillus kullabergensis</name>
    <dbReference type="NCBI Taxonomy" id="1218493"/>
    <lineage>
        <taxon>Bacteria</taxon>
        <taxon>Bacillati</taxon>
        <taxon>Bacillota</taxon>
        <taxon>Bacilli</taxon>
        <taxon>Lactobacillales</taxon>
        <taxon>Lactobacillaceae</taxon>
        <taxon>Lactobacillus</taxon>
    </lineage>
</organism>
<dbReference type="HOGENOM" id="CLU_187598_1_1_9"/>
<proteinExistence type="predicted"/>
<dbReference type="AlphaFoldDB" id="A0A0F4L826"/>
<dbReference type="EMBL" id="JXBY01000021">
    <property type="protein sequence ID" value="KJY54977.1"/>
    <property type="molecule type" value="Genomic_DNA"/>
</dbReference>
<evidence type="ECO:0000313" key="3">
    <source>
        <dbReference type="Proteomes" id="UP000033533"/>
    </source>
</evidence>
<reference evidence="1 4" key="2">
    <citation type="submission" date="2018-05" db="EMBL/GenBank/DDBJ databases">
        <title>Reference genomes for bee gut microbiota database.</title>
        <authorList>
            <person name="Ellegaard K.M."/>
        </authorList>
    </citation>
    <scope>NUCLEOTIDE SEQUENCE [LARGE SCALE GENOMIC DNA]</scope>
    <source>
        <strain evidence="1 4">ESL0186</strain>
    </source>
</reference>
<dbReference type="Proteomes" id="UP000033533">
    <property type="component" value="Unassembled WGS sequence"/>
</dbReference>
<protein>
    <submittedName>
        <fullName evidence="1">DUF2508 domain-containing protein</fullName>
    </submittedName>
</protein>
<dbReference type="PATRIC" id="fig|1218493.3.peg.1410"/>
<dbReference type="Proteomes" id="UP000246036">
    <property type="component" value="Chromosome"/>
</dbReference>
<evidence type="ECO:0000313" key="1">
    <source>
        <dbReference type="EMBL" id="AWM75659.1"/>
    </source>
</evidence>
<dbReference type="STRING" id="1218493.JF76_13480"/>
<evidence type="ECO:0000313" key="4">
    <source>
        <dbReference type="Proteomes" id="UP000246036"/>
    </source>
</evidence>
<evidence type="ECO:0000313" key="2">
    <source>
        <dbReference type="EMBL" id="KJY54977.1"/>
    </source>
</evidence>
<reference evidence="2 3" key="1">
    <citation type="submission" date="2014-12" db="EMBL/GenBank/DDBJ databases">
        <title>Comparative genomics of the lactic acid bacteria isolated from the honey bee gut.</title>
        <authorList>
            <person name="Ellegaard K.M."/>
            <person name="Tamarit D."/>
            <person name="Javelind E."/>
            <person name="Olofsson T."/>
            <person name="Andersson S.G."/>
            <person name="Vasquez A."/>
        </authorList>
    </citation>
    <scope>NUCLEOTIDE SEQUENCE [LARGE SCALE GENOMIC DNA]</scope>
    <source>
        <strain evidence="2 3">Biut2</strain>
    </source>
</reference>
<accession>A0A0F4L826</accession>
<name>A0A0F4L826_9LACO</name>
<keyword evidence="4" id="KW-1185">Reference proteome</keyword>
<gene>
    <name evidence="1" type="ORF">DKL58_06610</name>
    <name evidence="2" type="ORF">JF76_13480</name>
</gene>
<dbReference type="OrthoDB" id="2326469at2"/>
<dbReference type="EMBL" id="CP029477">
    <property type="protein sequence ID" value="AWM75659.1"/>
    <property type="molecule type" value="Genomic_DNA"/>
</dbReference>
<dbReference type="Pfam" id="PF10704">
    <property type="entry name" value="DUF2508"/>
    <property type="match status" value="1"/>
</dbReference>
<dbReference type="RefSeq" id="WP_045928390.1">
    <property type="nucleotide sequence ID" value="NZ_CP029477.1"/>
</dbReference>
<dbReference type="InterPro" id="IPR019644">
    <property type="entry name" value="DUF2508"/>
</dbReference>
<dbReference type="KEGG" id="lkl:DKL58_06610"/>